<reference evidence="2 3" key="1">
    <citation type="submission" date="2017-06" db="EMBL/GenBank/DDBJ databases">
        <authorList>
            <person name="Kim H.J."/>
            <person name="Triplett B.A."/>
        </authorList>
    </citation>
    <scope>NUCLEOTIDE SEQUENCE [LARGE SCALE GENOMIC DNA]</scope>
    <source>
        <strain evidence="2">FRACA_ARgP5</strain>
    </source>
</reference>
<dbReference type="GO" id="GO:0031179">
    <property type="term" value="P:peptide modification"/>
    <property type="evidence" value="ECO:0007669"/>
    <property type="project" value="InterPro"/>
</dbReference>
<dbReference type="Gene3D" id="1.50.10.20">
    <property type="match status" value="1"/>
</dbReference>
<evidence type="ECO:0000313" key="3">
    <source>
        <dbReference type="Proteomes" id="UP000234331"/>
    </source>
</evidence>
<feature type="binding site" evidence="1">
    <location>
        <position position="334"/>
    </location>
    <ligand>
        <name>Zn(2+)</name>
        <dbReference type="ChEBI" id="CHEBI:29105"/>
    </ligand>
</feature>
<dbReference type="InterPro" id="IPR033889">
    <property type="entry name" value="LanC"/>
</dbReference>
<dbReference type="CDD" id="cd04793">
    <property type="entry name" value="LanC"/>
    <property type="match status" value="1"/>
</dbReference>
<dbReference type="OrthoDB" id="1882482at2"/>
<proteinExistence type="predicted"/>
<keyword evidence="1" id="KW-0862">Zinc</keyword>
<evidence type="ECO:0008006" key="4">
    <source>
        <dbReference type="Google" id="ProtNLM"/>
    </source>
</evidence>
<dbReference type="EMBL" id="FZMO01000055">
    <property type="protein sequence ID" value="SNQ46604.1"/>
    <property type="molecule type" value="Genomic_DNA"/>
</dbReference>
<dbReference type="SMART" id="SM01260">
    <property type="entry name" value="LANC_like"/>
    <property type="match status" value="1"/>
</dbReference>
<dbReference type="AlphaFoldDB" id="A0A2I2KLR3"/>
<dbReference type="GO" id="GO:0046872">
    <property type="term" value="F:metal ion binding"/>
    <property type="evidence" value="ECO:0007669"/>
    <property type="project" value="UniProtKB-KW"/>
</dbReference>
<dbReference type="PRINTS" id="PR01955">
    <property type="entry name" value="LANCFRANKIA"/>
</dbReference>
<dbReference type="PRINTS" id="PR01950">
    <property type="entry name" value="LANCSUPER"/>
</dbReference>
<feature type="binding site" evidence="1">
    <location>
        <position position="335"/>
    </location>
    <ligand>
        <name>Zn(2+)</name>
        <dbReference type="ChEBI" id="CHEBI:29105"/>
    </ligand>
</feature>
<accession>A0A2I2KLR3</accession>
<gene>
    <name evidence="2" type="ORF">FRACA_1480012</name>
</gene>
<dbReference type="Pfam" id="PF05147">
    <property type="entry name" value="LANC_like"/>
    <property type="match status" value="1"/>
</dbReference>
<sequence length="435" mass="46438">MTDLRLDTAAALAARIADRLASPDDVGDLGTAERWWPQSLGHGAAGIALLHVERAHAGLSPWQRAHDWLRFATRQEISAGEDSHLHHGAPALGFALHGAAHASGRYARALEALDRHITRATRRRLDDAHARIDRGALPALAEFDAIRGLAGTGAHLLRRDPQTDLLRDILEYLVRLTEPLKDDGETLPGWWSDLAPTGRPAPEYPGGHGNNGVAHGIAGPLALLSLAARRHIVVDGHIEAIHCICDWLDRWRQDSDTGPWWPYWITRTQLRAGRPDLAGPPRASWCYGAAGLARAQQLAALATGHATRRRMAEGALLHAVTGPAQTAALDASLCHGQAGLLHLAHRVAADAEPTDLADRVPRLLDALLASTADNDLLQTAAAVSKPGGEPTAGPRVRTVNRLGLLEGLAGIGLVLHSLTSPPDSTTGWDACLLIT</sequence>
<dbReference type="Proteomes" id="UP000234331">
    <property type="component" value="Unassembled WGS sequence"/>
</dbReference>
<dbReference type="InterPro" id="IPR007822">
    <property type="entry name" value="LANC-like"/>
</dbReference>
<organism evidence="2 3">
    <name type="scientific">Frankia canadensis</name>
    <dbReference type="NCBI Taxonomy" id="1836972"/>
    <lineage>
        <taxon>Bacteria</taxon>
        <taxon>Bacillati</taxon>
        <taxon>Actinomycetota</taxon>
        <taxon>Actinomycetes</taxon>
        <taxon>Frankiales</taxon>
        <taxon>Frankiaceae</taxon>
        <taxon>Frankia</taxon>
    </lineage>
</organism>
<protein>
    <recommendedName>
        <fullName evidence="4">Lanthionine synthetase C-like protein</fullName>
    </recommendedName>
</protein>
<name>A0A2I2KLR3_9ACTN</name>
<feature type="binding site" evidence="1">
    <location>
        <position position="286"/>
    </location>
    <ligand>
        <name>Zn(2+)</name>
        <dbReference type="ChEBI" id="CHEBI:29105"/>
    </ligand>
</feature>
<keyword evidence="3" id="KW-1185">Reference proteome</keyword>
<evidence type="ECO:0000313" key="2">
    <source>
        <dbReference type="EMBL" id="SNQ46604.1"/>
    </source>
</evidence>
<keyword evidence="1" id="KW-0479">Metal-binding</keyword>
<dbReference type="SUPFAM" id="SSF158745">
    <property type="entry name" value="LanC-like"/>
    <property type="match status" value="1"/>
</dbReference>
<dbReference type="RefSeq" id="WP_101830594.1">
    <property type="nucleotide sequence ID" value="NZ_FZMO01000055.1"/>
</dbReference>
<evidence type="ECO:0000256" key="1">
    <source>
        <dbReference type="PIRSR" id="PIRSR607822-1"/>
    </source>
</evidence>